<dbReference type="EMBL" id="PIQA01000011">
    <property type="protein sequence ID" value="RUO62718.1"/>
    <property type="molecule type" value="Genomic_DNA"/>
</dbReference>
<accession>A0A432YP85</accession>
<name>A0A432YP85_9GAMM</name>
<protein>
    <submittedName>
        <fullName evidence="2">Uncharacterized protein</fullName>
    </submittedName>
</protein>
<evidence type="ECO:0000313" key="2">
    <source>
        <dbReference type="EMBL" id="RUO62718.1"/>
    </source>
</evidence>
<sequence>MRLSIVTLSLTLMAFAAVAAVTPSTLFAQQNATQQCQQLLTGSENSQAKKECELAAEEVTWGDWLKGHSRSVQFHFFDLIELFSGSSDAQKERYKNNYSR</sequence>
<proteinExistence type="predicted"/>
<evidence type="ECO:0000313" key="3">
    <source>
        <dbReference type="Proteomes" id="UP000288361"/>
    </source>
</evidence>
<comment type="caution">
    <text evidence="2">The sequence shown here is derived from an EMBL/GenBank/DDBJ whole genome shotgun (WGS) entry which is preliminary data.</text>
</comment>
<dbReference type="Proteomes" id="UP000288361">
    <property type="component" value="Unassembled WGS sequence"/>
</dbReference>
<evidence type="ECO:0000256" key="1">
    <source>
        <dbReference type="SAM" id="SignalP"/>
    </source>
</evidence>
<feature type="signal peptide" evidence="1">
    <location>
        <begin position="1"/>
        <end position="19"/>
    </location>
</feature>
<dbReference type="AlphaFoldDB" id="A0A432YP85"/>
<reference evidence="2 3" key="1">
    <citation type="journal article" date="2011" name="Front. Microbiol.">
        <title>Genomic signatures of strain selection and enhancement in Bacillus atrophaeus var. globigii, a historical biowarfare simulant.</title>
        <authorList>
            <person name="Gibbons H.S."/>
            <person name="Broomall S.M."/>
            <person name="McNew L.A."/>
            <person name="Daligault H."/>
            <person name="Chapman C."/>
            <person name="Bruce D."/>
            <person name="Karavis M."/>
            <person name="Krepps M."/>
            <person name="McGregor P.A."/>
            <person name="Hong C."/>
            <person name="Park K.H."/>
            <person name="Akmal A."/>
            <person name="Feldman A."/>
            <person name="Lin J.S."/>
            <person name="Chang W.E."/>
            <person name="Higgs B.W."/>
            <person name="Demirev P."/>
            <person name="Lindquist J."/>
            <person name="Liem A."/>
            <person name="Fochler E."/>
            <person name="Read T.D."/>
            <person name="Tapia R."/>
            <person name="Johnson S."/>
            <person name="Bishop-Lilly K.A."/>
            <person name="Detter C."/>
            <person name="Han C."/>
            <person name="Sozhamannan S."/>
            <person name="Rosenzweig C.N."/>
            <person name="Skowronski E.W."/>
        </authorList>
    </citation>
    <scope>NUCLEOTIDE SEQUENCE [LARGE SCALE GENOMIC DNA]</scope>
    <source>
        <strain evidence="2 3">TPS4-2</strain>
    </source>
</reference>
<keyword evidence="1" id="KW-0732">Signal</keyword>
<dbReference type="RefSeq" id="WP_126752587.1">
    <property type="nucleotide sequence ID" value="NZ_JBHUMT010000004.1"/>
</dbReference>
<gene>
    <name evidence="2" type="ORF">CWI73_09605</name>
</gene>
<feature type="chain" id="PRO_5019107224" evidence="1">
    <location>
        <begin position="20"/>
        <end position="100"/>
    </location>
</feature>
<organism evidence="2 3">
    <name type="scientific">Idiomarina piscisalsi</name>
    <dbReference type="NCBI Taxonomy" id="1096243"/>
    <lineage>
        <taxon>Bacteria</taxon>
        <taxon>Pseudomonadati</taxon>
        <taxon>Pseudomonadota</taxon>
        <taxon>Gammaproteobacteria</taxon>
        <taxon>Alteromonadales</taxon>
        <taxon>Idiomarinaceae</taxon>
        <taxon>Idiomarina</taxon>
    </lineage>
</organism>